<dbReference type="AlphaFoldDB" id="A0A6A6P4R5"/>
<name>A0A6A6P4R5_9PEZI</name>
<evidence type="ECO:0000256" key="1">
    <source>
        <dbReference type="ARBA" id="ARBA00004141"/>
    </source>
</evidence>
<reference evidence="8" key="1">
    <citation type="journal article" date="2020" name="Stud. Mycol.">
        <title>101 Dothideomycetes genomes: a test case for predicting lifestyles and emergence of pathogens.</title>
        <authorList>
            <person name="Haridas S."/>
            <person name="Albert R."/>
            <person name="Binder M."/>
            <person name="Bloem J."/>
            <person name="Labutti K."/>
            <person name="Salamov A."/>
            <person name="Andreopoulos B."/>
            <person name="Baker S."/>
            <person name="Barry K."/>
            <person name="Bills G."/>
            <person name="Bluhm B."/>
            <person name="Cannon C."/>
            <person name="Castanera R."/>
            <person name="Culley D."/>
            <person name="Daum C."/>
            <person name="Ezra D."/>
            <person name="Gonzalez J."/>
            <person name="Henrissat B."/>
            <person name="Kuo A."/>
            <person name="Liang C."/>
            <person name="Lipzen A."/>
            <person name="Lutzoni F."/>
            <person name="Magnuson J."/>
            <person name="Mondo S."/>
            <person name="Nolan M."/>
            <person name="Ohm R."/>
            <person name="Pangilinan J."/>
            <person name="Park H.-J."/>
            <person name="Ramirez L."/>
            <person name="Alfaro M."/>
            <person name="Sun H."/>
            <person name="Tritt A."/>
            <person name="Yoshinaga Y."/>
            <person name="Zwiers L.-H."/>
            <person name="Turgeon B."/>
            <person name="Goodwin S."/>
            <person name="Spatafora J."/>
            <person name="Crous P."/>
            <person name="Grigoriev I."/>
        </authorList>
    </citation>
    <scope>NUCLEOTIDE SEQUENCE</scope>
    <source>
        <strain evidence="8">ATCC 16933</strain>
    </source>
</reference>
<evidence type="ECO:0000256" key="6">
    <source>
        <dbReference type="SAM" id="Phobius"/>
    </source>
</evidence>
<evidence type="ECO:0000256" key="4">
    <source>
        <dbReference type="ARBA" id="ARBA00023136"/>
    </source>
</evidence>
<keyword evidence="3 6" id="KW-1133">Transmembrane helix</keyword>
<keyword evidence="9" id="KW-1185">Reference proteome</keyword>
<feature type="transmembrane region" description="Helical" evidence="6">
    <location>
        <begin position="240"/>
        <end position="259"/>
    </location>
</feature>
<feature type="transmembrane region" description="Helical" evidence="6">
    <location>
        <begin position="41"/>
        <end position="62"/>
    </location>
</feature>
<dbReference type="Pfam" id="PF20684">
    <property type="entry name" value="Fung_rhodopsin"/>
    <property type="match status" value="1"/>
</dbReference>
<comment type="subcellular location">
    <subcellularLocation>
        <location evidence="1">Membrane</location>
        <topology evidence="1">Multi-pass membrane protein</topology>
    </subcellularLocation>
</comment>
<dbReference type="InterPro" id="IPR052337">
    <property type="entry name" value="SAT4-like"/>
</dbReference>
<gene>
    <name evidence="8" type="ORF">BDY21DRAFT_284201</name>
</gene>
<feature type="transmembrane region" description="Helical" evidence="6">
    <location>
        <begin position="74"/>
        <end position="99"/>
    </location>
</feature>
<proteinExistence type="inferred from homology"/>
<evidence type="ECO:0000256" key="3">
    <source>
        <dbReference type="ARBA" id="ARBA00022989"/>
    </source>
</evidence>
<dbReference type="EMBL" id="MU001678">
    <property type="protein sequence ID" value="KAF2458433.1"/>
    <property type="molecule type" value="Genomic_DNA"/>
</dbReference>
<evidence type="ECO:0000313" key="8">
    <source>
        <dbReference type="EMBL" id="KAF2458433.1"/>
    </source>
</evidence>
<feature type="transmembrane region" description="Helical" evidence="6">
    <location>
        <begin position="153"/>
        <end position="173"/>
    </location>
</feature>
<dbReference type="GO" id="GO:0016020">
    <property type="term" value="C:membrane"/>
    <property type="evidence" value="ECO:0007669"/>
    <property type="project" value="UniProtKB-SubCell"/>
</dbReference>
<evidence type="ECO:0000256" key="2">
    <source>
        <dbReference type="ARBA" id="ARBA00022692"/>
    </source>
</evidence>
<dbReference type="PANTHER" id="PTHR33048">
    <property type="entry name" value="PTH11-LIKE INTEGRAL MEMBRANE PROTEIN (AFU_ORTHOLOGUE AFUA_5G11245)"/>
    <property type="match status" value="1"/>
</dbReference>
<evidence type="ECO:0000259" key="7">
    <source>
        <dbReference type="Pfam" id="PF20684"/>
    </source>
</evidence>
<feature type="transmembrane region" description="Helical" evidence="6">
    <location>
        <begin position="119"/>
        <end position="141"/>
    </location>
</feature>
<dbReference type="PANTHER" id="PTHR33048:SF167">
    <property type="entry name" value="INTEGRAL MEMBRANE PROTEIN"/>
    <property type="match status" value="1"/>
</dbReference>
<evidence type="ECO:0000313" key="9">
    <source>
        <dbReference type="Proteomes" id="UP000799766"/>
    </source>
</evidence>
<protein>
    <recommendedName>
        <fullName evidence="7">Rhodopsin domain-containing protein</fullName>
    </recommendedName>
</protein>
<feature type="transmembrane region" description="Helical" evidence="6">
    <location>
        <begin position="206"/>
        <end position="228"/>
    </location>
</feature>
<keyword evidence="2 6" id="KW-0812">Transmembrane</keyword>
<sequence>MEHILRLRQESGGSSTATASAPVATPTYSEEYMNFNNKGEIIGITSAFTSIAIVCVLLRVYVRAFTLRVFGGDDYLIVAAMVLGIGTLACFVAETHYGLGMHTAAIPLDNMEPFSKVVYVHSLFVMVSVSCVKISIAVFLLRLAQRTRYRNFLWGMIVFLIAFTISCAGTLIFQCVPVEAAWDFTLRPPTGDAKCFSNETFRNIGLFNSSVNILTDFLFASLPVPLIWKLQLNTRTKLSLIGVLSLGFFASGAAIVKAVKQWNVLEDPDYTVHDSFMVWNDIEMNIGIIAACLPAIKPLFAWFLETARNITTGSGLRSREYHKGASSLGYIKHTAKDQSVVMDSLPSRNAPYNVNVTSGASSPDGTTDDRVWIAEESKKSNESIEQLTKNNGIMKTREVRIA</sequence>
<dbReference type="Proteomes" id="UP000799766">
    <property type="component" value="Unassembled WGS sequence"/>
</dbReference>
<keyword evidence="4 6" id="KW-0472">Membrane</keyword>
<organism evidence="8 9">
    <name type="scientific">Lineolata rhizophorae</name>
    <dbReference type="NCBI Taxonomy" id="578093"/>
    <lineage>
        <taxon>Eukaryota</taxon>
        <taxon>Fungi</taxon>
        <taxon>Dikarya</taxon>
        <taxon>Ascomycota</taxon>
        <taxon>Pezizomycotina</taxon>
        <taxon>Dothideomycetes</taxon>
        <taxon>Dothideomycetes incertae sedis</taxon>
        <taxon>Lineolatales</taxon>
        <taxon>Lineolataceae</taxon>
        <taxon>Lineolata</taxon>
    </lineage>
</organism>
<comment type="similarity">
    <text evidence="5">Belongs to the SAT4 family.</text>
</comment>
<feature type="domain" description="Rhodopsin" evidence="7">
    <location>
        <begin position="58"/>
        <end position="301"/>
    </location>
</feature>
<dbReference type="OrthoDB" id="5022096at2759"/>
<accession>A0A6A6P4R5</accession>
<dbReference type="InterPro" id="IPR049326">
    <property type="entry name" value="Rhodopsin_dom_fungi"/>
</dbReference>
<evidence type="ECO:0000256" key="5">
    <source>
        <dbReference type="ARBA" id="ARBA00038359"/>
    </source>
</evidence>
<feature type="transmembrane region" description="Helical" evidence="6">
    <location>
        <begin position="284"/>
        <end position="304"/>
    </location>
</feature>